<dbReference type="Proteomes" id="UP001432380">
    <property type="component" value="Segment"/>
</dbReference>
<organism evidence="1 2">
    <name type="scientific">Burkholderia phage vB_BpP_HN02</name>
    <dbReference type="NCBI Taxonomy" id="3116925"/>
    <lineage>
        <taxon>Viruses</taxon>
        <taxon>Duplodnaviria</taxon>
        <taxon>Heunggongvirae</taxon>
        <taxon>Uroviricota</taxon>
        <taxon>Caudoviricetes</taxon>
        <taxon>Schitoviridae</taxon>
    </lineage>
</organism>
<dbReference type="EMBL" id="PP079243">
    <property type="protein sequence ID" value="WVK90006.1"/>
    <property type="molecule type" value="Genomic_DNA"/>
</dbReference>
<evidence type="ECO:0000313" key="2">
    <source>
        <dbReference type="Proteomes" id="UP001432380"/>
    </source>
</evidence>
<reference evidence="1" key="1">
    <citation type="submission" date="2024-01" db="EMBL/GenBank/DDBJ databases">
        <authorList>
            <person name="Zhu Q."/>
        </authorList>
    </citation>
    <scope>NUCLEOTIDE SEQUENCE</scope>
</reference>
<evidence type="ECO:0000313" key="1">
    <source>
        <dbReference type="EMBL" id="WVK90006.1"/>
    </source>
</evidence>
<protein>
    <submittedName>
        <fullName evidence="1">Uncharacterized protein</fullName>
    </submittedName>
</protein>
<sequence>MKVDLGAIIYDDRNKPIQSESDNLTLGEVIGQALLAMDKDVSGDEKYRRYKLWKVVSEGGEVDLTIEDLALIKSRIGATFVTMVVGRAFDLLERA</sequence>
<name>A0AAX4JHS8_9CAUD</name>
<accession>A0AAX4JHS8</accession>
<proteinExistence type="predicted"/>